<proteinExistence type="predicted"/>
<feature type="compositionally biased region" description="Low complexity" evidence="1">
    <location>
        <begin position="124"/>
        <end position="133"/>
    </location>
</feature>
<dbReference type="EMBL" id="MVHJ01000026">
    <property type="protein sequence ID" value="ORA02647.1"/>
    <property type="molecule type" value="Genomic_DNA"/>
</dbReference>
<protein>
    <submittedName>
        <fullName evidence="2">Uncharacterized protein</fullName>
    </submittedName>
</protein>
<evidence type="ECO:0000256" key="1">
    <source>
        <dbReference type="SAM" id="MobiDB-lite"/>
    </source>
</evidence>
<comment type="caution">
    <text evidence="2">The sequence shown here is derived from an EMBL/GenBank/DDBJ whole genome shotgun (WGS) entry which is preliminary data.</text>
</comment>
<evidence type="ECO:0000313" key="2">
    <source>
        <dbReference type="EMBL" id="ORA02647.1"/>
    </source>
</evidence>
<accession>A0A1W9YRQ8</accession>
<dbReference type="RefSeq" id="WP_083061161.1">
    <property type="nucleotide sequence ID" value="NZ_JACKVM010000011.1"/>
</dbReference>
<gene>
    <name evidence="2" type="ORF">BST17_22760</name>
</gene>
<feature type="compositionally biased region" description="Acidic residues" evidence="1">
    <location>
        <begin position="32"/>
        <end position="52"/>
    </location>
</feature>
<keyword evidence="3" id="KW-1185">Reference proteome</keyword>
<sequence length="461" mass="46414">MEPAGDADIPTASGEAVAADDAPEAPSAGGDTIEDGESSLDQEGPVESDAPVESEAPGPTGTGVDPVAAEPVTKPGAFPASDAGGNGTERGNDTRTVAGVVPSRMTSPAALVGKTTGTGATPISPARVSTPSATAAPAARTTGTDVVVPAAVNASNPIAVVVGAVNRFVSALFSPFTALASSAPSGQNPFAWALLAFVRRTFLNQAPKIGAVSIGKQQAGGVITGSIDAIDPDEMGKTVKIRANVFAFPAQPRVPEPDCGCAVVDGVAGLPFMNDAYLGTDPGSNWHAPDAVDITCVYIGATGAITYTGKEIGEVTIAGLGTGDVTLLFDGVLLSATQERSVAQLQPHLGTGDLKGVRGTVISESTLDATGAATGVLTGEVVRPEVRYRVVTQPKYGTVAIDPVTGQFTYTPDPAFAEVGGNDSFQVLATDGRFNVANLFKKYNGDPVTTINLNVASPVAV</sequence>
<evidence type="ECO:0000313" key="3">
    <source>
        <dbReference type="Proteomes" id="UP000192366"/>
    </source>
</evidence>
<feature type="region of interest" description="Disordered" evidence="1">
    <location>
        <begin position="1"/>
        <end position="133"/>
    </location>
</feature>
<dbReference type="Proteomes" id="UP000192366">
    <property type="component" value="Unassembled WGS sequence"/>
</dbReference>
<dbReference type="AlphaFoldDB" id="A0A1W9YRQ8"/>
<reference evidence="2 3" key="1">
    <citation type="submission" date="2017-02" db="EMBL/GenBank/DDBJ databases">
        <title>The new phylogeny of genus Mycobacterium.</title>
        <authorList>
            <person name="Tortoli E."/>
            <person name="Trovato A."/>
            <person name="Cirillo D.M."/>
        </authorList>
    </citation>
    <scope>NUCLEOTIDE SEQUENCE [LARGE SCALE GENOMIC DNA]</scope>
    <source>
        <strain evidence="2 3">DSM 45578</strain>
    </source>
</reference>
<organism evidence="2 3">
    <name type="scientific">Mycolicibacterium bacteremicum</name>
    <name type="common">Mycobacterium bacteremicum</name>
    <dbReference type="NCBI Taxonomy" id="564198"/>
    <lineage>
        <taxon>Bacteria</taxon>
        <taxon>Bacillati</taxon>
        <taxon>Actinomycetota</taxon>
        <taxon>Actinomycetes</taxon>
        <taxon>Mycobacteriales</taxon>
        <taxon>Mycobacteriaceae</taxon>
        <taxon>Mycolicibacterium</taxon>
    </lineage>
</organism>
<dbReference type="OrthoDB" id="9765195at2"/>
<feature type="compositionally biased region" description="Low complexity" evidence="1">
    <location>
        <begin position="14"/>
        <end position="31"/>
    </location>
</feature>
<name>A0A1W9YRQ8_MYCBA</name>